<evidence type="ECO:0000256" key="1">
    <source>
        <dbReference type="ARBA" id="ARBA00010791"/>
    </source>
</evidence>
<evidence type="ECO:0000259" key="12">
    <source>
        <dbReference type="PROSITE" id="PS50011"/>
    </source>
</evidence>
<dbReference type="SMART" id="SM00220">
    <property type="entry name" value="S_TKc"/>
    <property type="match status" value="1"/>
</dbReference>
<evidence type="ECO:0000256" key="10">
    <source>
        <dbReference type="PROSITE-ProRule" id="PRU10141"/>
    </source>
</evidence>
<dbReference type="GO" id="GO:0004674">
    <property type="term" value="F:protein serine/threonine kinase activity"/>
    <property type="evidence" value="ECO:0007669"/>
    <property type="project" value="UniProtKB-KW"/>
</dbReference>
<dbReference type="GO" id="GO:0035556">
    <property type="term" value="P:intracellular signal transduction"/>
    <property type="evidence" value="ECO:0007669"/>
    <property type="project" value="TreeGrafter"/>
</dbReference>
<dbReference type="Pfam" id="PF00069">
    <property type="entry name" value="Pkinase"/>
    <property type="match status" value="1"/>
</dbReference>
<accession>A0A2G5VD27</accession>
<keyword evidence="5 10" id="KW-0547">Nucleotide-binding</keyword>
<evidence type="ECO:0000256" key="6">
    <source>
        <dbReference type="ARBA" id="ARBA00022777"/>
    </source>
</evidence>
<evidence type="ECO:0000256" key="3">
    <source>
        <dbReference type="ARBA" id="ARBA00022527"/>
    </source>
</evidence>
<dbReference type="Gene3D" id="1.10.510.10">
    <property type="entry name" value="Transferase(Phosphotransferase) domain 1"/>
    <property type="match status" value="1"/>
</dbReference>
<dbReference type="InterPro" id="IPR011009">
    <property type="entry name" value="Kinase-like_dom_sf"/>
</dbReference>
<evidence type="ECO:0000256" key="7">
    <source>
        <dbReference type="ARBA" id="ARBA00022840"/>
    </source>
</evidence>
<dbReference type="Proteomes" id="UP000230233">
    <property type="component" value="Chromosome II"/>
</dbReference>
<feature type="binding site" evidence="10">
    <location>
        <position position="119"/>
    </location>
    <ligand>
        <name>ATP</name>
        <dbReference type="ChEBI" id="CHEBI:30616"/>
    </ligand>
</feature>
<keyword evidence="6" id="KW-0418">Kinase</keyword>
<dbReference type="PANTHER" id="PTHR24346">
    <property type="entry name" value="MAP/MICROTUBULE AFFINITY-REGULATING KINASE"/>
    <property type="match status" value="1"/>
</dbReference>
<keyword evidence="14" id="KW-1185">Reference proteome</keyword>
<evidence type="ECO:0000256" key="11">
    <source>
        <dbReference type="RuleBase" id="RU000304"/>
    </source>
</evidence>
<dbReference type="InterPro" id="IPR000719">
    <property type="entry name" value="Prot_kinase_dom"/>
</dbReference>
<dbReference type="PROSITE" id="PS50011">
    <property type="entry name" value="PROTEIN_KINASE_DOM"/>
    <property type="match status" value="1"/>
</dbReference>
<dbReference type="InterPro" id="IPR017441">
    <property type="entry name" value="Protein_kinase_ATP_BS"/>
</dbReference>
<sequence>MSWISAMITSLTDPINSIFLSKVVYVARHMFQTNPDSRYTIDDIEKGERVEKEKNQKELWAQILDMKNNVRVITSSPTETSILKNLPEYQHVRKIGSGYFGNVHLMKSIEHPEKMVALKIISLEKSVTIIENEYCINRKLMSNEFIIKVFGMSNHSGNCYLTLEYADGGDLFDMTCGQKPMPSELGHHFFKQLLAGVKYMHSQGVVHRDLKPENLLVFKESATLKIADFGYAKYFLHEGNEVWFDEKQYGTKKYMAPEAYTELRYRGPPTDVFACGLVLVAILTSNLLWESAEKLVILKLNRSFRTSCLRLDADYHSWLSGNSPDIEHWSSLDPGVVYLIRQMLQDNPDFRYKIDDIEKSDWMHMKRDQKKLWSQILDMKNKVTFTSSPTEVSIQKAKRKKMVNNSCVF</sequence>
<dbReference type="GO" id="GO:0005737">
    <property type="term" value="C:cytoplasm"/>
    <property type="evidence" value="ECO:0007669"/>
    <property type="project" value="TreeGrafter"/>
</dbReference>
<dbReference type="AlphaFoldDB" id="A0A2G5VD27"/>
<dbReference type="SUPFAM" id="SSF56112">
    <property type="entry name" value="Protein kinase-like (PK-like)"/>
    <property type="match status" value="1"/>
</dbReference>
<dbReference type="PANTHER" id="PTHR24346:SF107">
    <property type="entry name" value="SERINE_THREONINE-PROTEIN KINASE CHK1"/>
    <property type="match status" value="1"/>
</dbReference>
<keyword evidence="3 11" id="KW-0723">Serine/threonine-protein kinase</keyword>
<dbReference type="InterPro" id="IPR008271">
    <property type="entry name" value="Ser/Thr_kinase_AS"/>
</dbReference>
<dbReference type="PROSITE" id="PS00107">
    <property type="entry name" value="PROTEIN_KINASE_ATP"/>
    <property type="match status" value="1"/>
</dbReference>
<evidence type="ECO:0000256" key="2">
    <source>
        <dbReference type="ARBA" id="ARBA00012513"/>
    </source>
</evidence>
<dbReference type="EC" id="2.7.11.1" evidence="2"/>
<dbReference type="FunFam" id="1.10.510.10:FF:001109">
    <property type="entry name" value="Protein CBG07147"/>
    <property type="match status" value="1"/>
</dbReference>
<keyword evidence="7 10" id="KW-0067">ATP-binding</keyword>
<dbReference type="OrthoDB" id="5871642at2759"/>
<feature type="domain" description="Protein kinase" evidence="12">
    <location>
        <begin position="89"/>
        <end position="363"/>
    </location>
</feature>
<protein>
    <recommendedName>
        <fullName evidence="2">non-specific serine/threonine protein kinase</fullName>
        <ecNumber evidence="2">2.7.11.1</ecNumber>
    </recommendedName>
</protein>
<dbReference type="GO" id="GO:0005524">
    <property type="term" value="F:ATP binding"/>
    <property type="evidence" value="ECO:0007669"/>
    <property type="project" value="UniProtKB-UniRule"/>
</dbReference>
<proteinExistence type="inferred from homology"/>
<gene>
    <name evidence="13" type="primary">Cnig_chr_II.g8137</name>
    <name evidence="13" type="ORF">B9Z55_008137</name>
</gene>
<evidence type="ECO:0000313" key="13">
    <source>
        <dbReference type="EMBL" id="PIC49581.1"/>
    </source>
</evidence>
<evidence type="ECO:0000256" key="9">
    <source>
        <dbReference type="ARBA" id="ARBA00048679"/>
    </source>
</evidence>
<evidence type="ECO:0000256" key="5">
    <source>
        <dbReference type="ARBA" id="ARBA00022741"/>
    </source>
</evidence>
<name>A0A2G5VD27_9PELO</name>
<evidence type="ECO:0000256" key="8">
    <source>
        <dbReference type="ARBA" id="ARBA00047899"/>
    </source>
</evidence>
<dbReference type="PROSITE" id="PS00108">
    <property type="entry name" value="PROTEIN_KINASE_ST"/>
    <property type="match status" value="1"/>
</dbReference>
<evidence type="ECO:0000313" key="14">
    <source>
        <dbReference type="Proteomes" id="UP000230233"/>
    </source>
</evidence>
<comment type="catalytic activity">
    <reaction evidence="9">
        <text>L-seryl-[protein] + ATP = O-phospho-L-seryl-[protein] + ADP + H(+)</text>
        <dbReference type="Rhea" id="RHEA:17989"/>
        <dbReference type="Rhea" id="RHEA-COMP:9863"/>
        <dbReference type="Rhea" id="RHEA-COMP:11604"/>
        <dbReference type="ChEBI" id="CHEBI:15378"/>
        <dbReference type="ChEBI" id="CHEBI:29999"/>
        <dbReference type="ChEBI" id="CHEBI:30616"/>
        <dbReference type="ChEBI" id="CHEBI:83421"/>
        <dbReference type="ChEBI" id="CHEBI:456216"/>
        <dbReference type="EC" id="2.7.11.1"/>
    </reaction>
</comment>
<organism evidence="13 14">
    <name type="scientific">Caenorhabditis nigoni</name>
    <dbReference type="NCBI Taxonomy" id="1611254"/>
    <lineage>
        <taxon>Eukaryota</taxon>
        <taxon>Metazoa</taxon>
        <taxon>Ecdysozoa</taxon>
        <taxon>Nematoda</taxon>
        <taxon>Chromadorea</taxon>
        <taxon>Rhabditida</taxon>
        <taxon>Rhabditina</taxon>
        <taxon>Rhabditomorpha</taxon>
        <taxon>Rhabditoidea</taxon>
        <taxon>Rhabditidae</taxon>
        <taxon>Peloderinae</taxon>
        <taxon>Caenorhabditis</taxon>
    </lineage>
</organism>
<evidence type="ECO:0000256" key="4">
    <source>
        <dbReference type="ARBA" id="ARBA00022679"/>
    </source>
</evidence>
<dbReference type="STRING" id="1611254.A0A2G5VD27"/>
<comment type="caution">
    <text evidence="13">The sequence shown here is derived from an EMBL/GenBank/DDBJ whole genome shotgun (WGS) entry which is preliminary data.</text>
</comment>
<comment type="catalytic activity">
    <reaction evidence="8">
        <text>L-threonyl-[protein] + ATP = O-phospho-L-threonyl-[protein] + ADP + H(+)</text>
        <dbReference type="Rhea" id="RHEA:46608"/>
        <dbReference type="Rhea" id="RHEA-COMP:11060"/>
        <dbReference type="Rhea" id="RHEA-COMP:11605"/>
        <dbReference type="ChEBI" id="CHEBI:15378"/>
        <dbReference type="ChEBI" id="CHEBI:30013"/>
        <dbReference type="ChEBI" id="CHEBI:30616"/>
        <dbReference type="ChEBI" id="CHEBI:61977"/>
        <dbReference type="ChEBI" id="CHEBI:456216"/>
        <dbReference type="EC" id="2.7.11.1"/>
    </reaction>
</comment>
<keyword evidence="4" id="KW-0808">Transferase</keyword>
<comment type="similarity">
    <text evidence="1">Belongs to the protein kinase superfamily. CAMK Ser/Thr protein kinase family. NIM1 subfamily.</text>
</comment>
<dbReference type="EMBL" id="PDUG01000002">
    <property type="protein sequence ID" value="PIC49581.1"/>
    <property type="molecule type" value="Genomic_DNA"/>
</dbReference>
<reference evidence="14" key="1">
    <citation type="submission" date="2017-10" db="EMBL/GenBank/DDBJ databases">
        <title>Rapid genome shrinkage in a self-fertile nematode reveals novel sperm competition proteins.</title>
        <authorList>
            <person name="Yin D."/>
            <person name="Schwarz E.M."/>
            <person name="Thomas C.G."/>
            <person name="Felde R.L."/>
            <person name="Korf I.F."/>
            <person name="Cutter A.D."/>
            <person name="Schartner C.M."/>
            <person name="Ralston E.J."/>
            <person name="Meyer B.J."/>
            <person name="Haag E.S."/>
        </authorList>
    </citation>
    <scope>NUCLEOTIDE SEQUENCE [LARGE SCALE GENOMIC DNA]</scope>
    <source>
        <strain evidence="14">JU1422</strain>
    </source>
</reference>